<sequence length="369" mass="41064">MKQPVHVQGTVPTLAMTAAQSQATPHTITGNTSPRHGGSAENCATPDANASASDAAENKNINGTADTGSKGYGRLAALLARQDEYAIFRRFKYLNCLSLLYQQAEIIFLQDHLEKLAAMDRTHSCRMRQFFDRDWITLALQGDPEAGQQWATMQLIQLKLAKYNKALLTQASLAKLNPPNFQDLTFLREWIGRADNGNYPIHGPDQHAWDPEFETDLMAINPRVPLDRLSRWVNDIIFPWYHKLFGAKIKDPEDAAKNLGTGIYIYSESHLQIVIETFVTVVAALLPVLSIVVLYFLGDNNKFKFMALVIFSAIFALALAIMTKAKRVEVFAATAAFAAVNVVFLSQDPTGEELVELMKQYLTGKKGEN</sequence>
<comment type="caution">
    <text evidence="4">The sequence shown here is derived from an EMBL/GenBank/DDBJ whole genome shotgun (WGS) entry which is preliminary data.</text>
</comment>
<keyword evidence="2" id="KW-0812">Transmembrane</keyword>
<dbReference type="RefSeq" id="XP_062731094.1">
    <property type="nucleotide sequence ID" value="XM_062880384.1"/>
</dbReference>
<dbReference type="GeneID" id="87899866"/>
<feature type="transmembrane region" description="Helical" evidence="2">
    <location>
        <begin position="273"/>
        <end position="297"/>
    </location>
</feature>
<evidence type="ECO:0000313" key="4">
    <source>
        <dbReference type="EMBL" id="KAK4642118.1"/>
    </source>
</evidence>
<feature type="domain" description="DUF6594" evidence="3">
    <location>
        <begin position="72"/>
        <end position="342"/>
    </location>
</feature>
<feature type="region of interest" description="Disordered" evidence="1">
    <location>
        <begin position="19"/>
        <end position="65"/>
    </location>
</feature>
<feature type="compositionally biased region" description="Polar residues" evidence="1">
    <location>
        <begin position="19"/>
        <end position="34"/>
    </location>
</feature>
<dbReference type="PANTHER" id="PTHR34502:SF5">
    <property type="entry name" value="DUF6594 DOMAIN-CONTAINING PROTEIN"/>
    <property type="match status" value="1"/>
</dbReference>
<dbReference type="InterPro" id="IPR046529">
    <property type="entry name" value="DUF6594"/>
</dbReference>
<evidence type="ECO:0000259" key="3">
    <source>
        <dbReference type="Pfam" id="PF20237"/>
    </source>
</evidence>
<gene>
    <name evidence="4" type="ORF">QC761_512180</name>
</gene>
<dbReference type="PANTHER" id="PTHR34502">
    <property type="entry name" value="DUF6594 DOMAIN-CONTAINING PROTEIN-RELATED"/>
    <property type="match status" value="1"/>
</dbReference>
<keyword evidence="5" id="KW-1185">Reference proteome</keyword>
<evidence type="ECO:0000256" key="2">
    <source>
        <dbReference type="SAM" id="Phobius"/>
    </source>
</evidence>
<dbReference type="Pfam" id="PF20237">
    <property type="entry name" value="DUF6594"/>
    <property type="match status" value="1"/>
</dbReference>
<name>A0ABR0FFB0_9PEZI</name>
<reference evidence="4 5" key="1">
    <citation type="journal article" date="2023" name="bioRxiv">
        <title>High-quality genome assemblies of four members of thePodospora anserinaspecies complex.</title>
        <authorList>
            <person name="Ament-Velasquez S.L."/>
            <person name="Vogan A.A."/>
            <person name="Wallerman O."/>
            <person name="Hartmann F."/>
            <person name="Gautier V."/>
            <person name="Silar P."/>
            <person name="Giraud T."/>
            <person name="Johannesson H."/>
        </authorList>
    </citation>
    <scope>NUCLEOTIDE SEQUENCE [LARGE SCALE GENOMIC DNA]</scope>
    <source>
        <strain evidence="4 5">CBS 112042</strain>
    </source>
</reference>
<feature type="transmembrane region" description="Helical" evidence="2">
    <location>
        <begin position="303"/>
        <end position="321"/>
    </location>
</feature>
<keyword evidence="2" id="KW-1133">Transmembrane helix</keyword>
<protein>
    <recommendedName>
        <fullName evidence="3">DUF6594 domain-containing protein</fullName>
    </recommendedName>
</protein>
<evidence type="ECO:0000256" key="1">
    <source>
        <dbReference type="SAM" id="MobiDB-lite"/>
    </source>
</evidence>
<dbReference type="Proteomes" id="UP001322138">
    <property type="component" value="Unassembled WGS sequence"/>
</dbReference>
<keyword evidence="2" id="KW-0472">Membrane</keyword>
<dbReference type="EMBL" id="JAFFGZ010000007">
    <property type="protein sequence ID" value="KAK4642118.1"/>
    <property type="molecule type" value="Genomic_DNA"/>
</dbReference>
<accession>A0ABR0FFB0</accession>
<proteinExistence type="predicted"/>
<organism evidence="4 5">
    <name type="scientific">Podospora bellae-mahoneyi</name>
    <dbReference type="NCBI Taxonomy" id="2093777"/>
    <lineage>
        <taxon>Eukaryota</taxon>
        <taxon>Fungi</taxon>
        <taxon>Dikarya</taxon>
        <taxon>Ascomycota</taxon>
        <taxon>Pezizomycotina</taxon>
        <taxon>Sordariomycetes</taxon>
        <taxon>Sordariomycetidae</taxon>
        <taxon>Sordariales</taxon>
        <taxon>Podosporaceae</taxon>
        <taxon>Podospora</taxon>
    </lineage>
</organism>
<evidence type="ECO:0000313" key="5">
    <source>
        <dbReference type="Proteomes" id="UP001322138"/>
    </source>
</evidence>